<dbReference type="InterPro" id="IPR036909">
    <property type="entry name" value="Cyt_c-like_dom_sf"/>
</dbReference>
<keyword evidence="6" id="KW-0249">Electron transport</keyword>
<dbReference type="Gene3D" id="1.10.760.10">
    <property type="entry name" value="Cytochrome c-like domain"/>
    <property type="match status" value="2"/>
</dbReference>
<evidence type="ECO:0000256" key="6">
    <source>
        <dbReference type="ARBA" id="ARBA00022982"/>
    </source>
</evidence>
<evidence type="ECO:0000256" key="7">
    <source>
        <dbReference type="ARBA" id="ARBA00023004"/>
    </source>
</evidence>
<feature type="chain" id="PRO_5046985370" evidence="9">
    <location>
        <begin position="23"/>
        <end position="217"/>
    </location>
</feature>
<protein>
    <submittedName>
        <fullName evidence="11">C-type cytochrome</fullName>
    </submittedName>
</protein>
<name>A0ABU9BJZ7_9BURK</name>
<keyword evidence="4 8" id="KW-0479">Metal-binding</keyword>
<feature type="domain" description="Cytochrome c" evidence="10">
    <location>
        <begin position="111"/>
        <end position="205"/>
    </location>
</feature>
<organism evidence="11 12">
    <name type="scientific">Ideonella lacteola</name>
    <dbReference type="NCBI Taxonomy" id="2984193"/>
    <lineage>
        <taxon>Bacteria</taxon>
        <taxon>Pseudomonadati</taxon>
        <taxon>Pseudomonadota</taxon>
        <taxon>Betaproteobacteria</taxon>
        <taxon>Burkholderiales</taxon>
        <taxon>Sphaerotilaceae</taxon>
        <taxon>Ideonella</taxon>
    </lineage>
</organism>
<dbReference type="PANTHER" id="PTHR33751">
    <property type="entry name" value="CBB3-TYPE CYTOCHROME C OXIDASE SUBUNIT FIXP"/>
    <property type="match status" value="1"/>
</dbReference>
<keyword evidence="7 8" id="KW-0408">Iron</keyword>
<dbReference type="PANTHER" id="PTHR33751:SF9">
    <property type="entry name" value="CYTOCHROME C4"/>
    <property type="match status" value="1"/>
</dbReference>
<reference evidence="11 12" key="1">
    <citation type="submission" date="2024-04" db="EMBL/GenBank/DDBJ databases">
        <title>Novel species of the genus Ideonella isolated from streams.</title>
        <authorList>
            <person name="Lu H."/>
        </authorList>
    </citation>
    <scope>NUCLEOTIDE SEQUENCE [LARGE SCALE GENOMIC DNA]</scope>
    <source>
        <strain evidence="11 12">DXS29W</strain>
    </source>
</reference>
<evidence type="ECO:0000256" key="4">
    <source>
        <dbReference type="ARBA" id="ARBA00022723"/>
    </source>
</evidence>
<dbReference type="SUPFAM" id="SSF46626">
    <property type="entry name" value="Cytochrome c"/>
    <property type="match status" value="2"/>
</dbReference>
<comment type="caution">
    <text evidence="11">The sequence shown here is derived from an EMBL/GenBank/DDBJ whole genome shotgun (WGS) entry which is preliminary data.</text>
</comment>
<keyword evidence="2" id="KW-0813">Transport</keyword>
<feature type="signal peptide" evidence="9">
    <location>
        <begin position="1"/>
        <end position="22"/>
    </location>
</feature>
<proteinExistence type="predicted"/>
<dbReference type="PIRSF" id="PIRSF000005">
    <property type="entry name" value="Cytochrome_c4"/>
    <property type="match status" value="1"/>
</dbReference>
<evidence type="ECO:0000256" key="2">
    <source>
        <dbReference type="ARBA" id="ARBA00022448"/>
    </source>
</evidence>
<accession>A0ABU9BJZ7</accession>
<dbReference type="InterPro" id="IPR050597">
    <property type="entry name" value="Cytochrome_c_Oxidase_Subunit"/>
</dbReference>
<sequence>MNYIKAISLCVTLAAASSLAQAQVKGDAKAGEKKNAMCIGCHGIEGYQASFPQIYRVPKISGQNGKYLVSALEAYRKGDRQHPTMRAIAGSLTDQDIADLAAFYEGHGKDAAAAAAPAQVELPADLKEKMAVCVTCHGTNFNNTTDPANPRLAGQYADYLTASLRAYQNDTKHLVGRSNATMGAMAKPLKDTEVEQIAKFLSGLQGDLRTVPNAKFR</sequence>
<dbReference type="Proteomes" id="UP001371218">
    <property type="component" value="Unassembled WGS sequence"/>
</dbReference>
<dbReference type="InterPro" id="IPR009056">
    <property type="entry name" value="Cyt_c-like_dom"/>
</dbReference>
<dbReference type="InterPro" id="IPR024167">
    <property type="entry name" value="Cytochrome_c4-like"/>
</dbReference>
<evidence type="ECO:0000256" key="8">
    <source>
        <dbReference type="PROSITE-ProRule" id="PRU00433"/>
    </source>
</evidence>
<evidence type="ECO:0000259" key="10">
    <source>
        <dbReference type="PROSITE" id="PS51007"/>
    </source>
</evidence>
<dbReference type="PROSITE" id="PS51007">
    <property type="entry name" value="CYTC"/>
    <property type="match status" value="2"/>
</dbReference>
<keyword evidence="9" id="KW-0732">Signal</keyword>
<evidence type="ECO:0000313" key="12">
    <source>
        <dbReference type="Proteomes" id="UP001371218"/>
    </source>
</evidence>
<keyword evidence="5" id="KW-0574">Periplasm</keyword>
<evidence type="ECO:0000256" key="3">
    <source>
        <dbReference type="ARBA" id="ARBA00022617"/>
    </source>
</evidence>
<evidence type="ECO:0000313" key="11">
    <source>
        <dbReference type="EMBL" id="MEK8030282.1"/>
    </source>
</evidence>
<dbReference type="EMBL" id="JBBUTG010000002">
    <property type="protein sequence ID" value="MEK8030282.1"/>
    <property type="molecule type" value="Genomic_DNA"/>
</dbReference>
<gene>
    <name evidence="11" type="ORF">AACH06_05550</name>
</gene>
<evidence type="ECO:0000256" key="5">
    <source>
        <dbReference type="ARBA" id="ARBA00022764"/>
    </source>
</evidence>
<evidence type="ECO:0000256" key="1">
    <source>
        <dbReference type="ARBA" id="ARBA00004418"/>
    </source>
</evidence>
<comment type="subcellular location">
    <subcellularLocation>
        <location evidence="1">Periplasm</location>
    </subcellularLocation>
</comment>
<dbReference type="RefSeq" id="WP_341424630.1">
    <property type="nucleotide sequence ID" value="NZ_JBBUTG010000002.1"/>
</dbReference>
<keyword evidence="3 8" id="KW-0349">Heme</keyword>
<evidence type="ECO:0000256" key="9">
    <source>
        <dbReference type="SAM" id="SignalP"/>
    </source>
</evidence>
<keyword evidence="12" id="KW-1185">Reference proteome</keyword>
<feature type="domain" description="Cytochrome c" evidence="10">
    <location>
        <begin position="26"/>
        <end position="108"/>
    </location>
</feature>
<dbReference type="Pfam" id="PF00034">
    <property type="entry name" value="Cytochrom_C"/>
    <property type="match status" value="2"/>
</dbReference>